<reference evidence="1" key="2">
    <citation type="journal article" date="2015" name="Genome Biol. Evol.">
        <title>Complete Genome Sequence and Transcriptomic Analysis of the Novel Pathogen Elizabethkingia anophelis in Response to Oxidative Stress.</title>
        <authorList>
            <person name="Li Y."/>
            <person name="Liu Y."/>
            <person name="Chew S.C."/>
            <person name="Tay M."/>
            <person name="Salido M.M."/>
            <person name="Teo J."/>
            <person name="Lauro F.M."/>
            <person name="Givskov M."/>
            <person name="Yang L."/>
        </authorList>
    </citation>
    <scope>NUCLEOTIDE SEQUENCE</scope>
    <source>
        <strain evidence="1">NUHP1</strain>
    </source>
</reference>
<dbReference type="AlphaFoldDB" id="A0A077EID5"/>
<evidence type="ECO:0000313" key="1">
    <source>
        <dbReference type="EMBL" id="AIL47401.1"/>
    </source>
</evidence>
<dbReference type="HOGENOM" id="CLU_3308924_0_0_10"/>
<organism evidence="1 2">
    <name type="scientific">Elizabethkingia anophelis NUHP1</name>
    <dbReference type="NCBI Taxonomy" id="1338011"/>
    <lineage>
        <taxon>Bacteria</taxon>
        <taxon>Pseudomonadati</taxon>
        <taxon>Bacteroidota</taxon>
        <taxon>Flavobacteriia</taxon>
        <taxon>Flavobacteriales</taxon>
        <taxon>Weeksellaceae</taxon>
        <taxon>Elizabethkingia</taxon>
    </lineage>
</organism>
<accession>A0A077EID5</accession>
<protein>
    <submittedName>
        <fullName evidence="1">Uncharacterized protein</fullName>
    </submittedName>
</protein>
<name>A0A077EID5_9FLAO</name>
<sequence>MYDGRSFSSKEIKLNIYKNKCAAGFACGALREKYSLILV</sequence>
<dbReference type="KEGG" id="eao:BD94_3626"/>
<proteinExistence type="predicted"/>
<evidence type="ECO:0000313" key="2">
    <source>
        <dbReference type="Proteomes" id="UP000028933"/>
    </source>
</evidence>
<gene>
    <name evidence="1" type="ORF">BD94_3626</name>
</gene>
<dbReference type="Proteomes" id="UP000028933">
    <property type="component" value="Chromosome"/>
</dbReference>
<dbReference type="EMBL" id="CP007547">
    <property type="protein sequence ID" value="AIL47401.1"/>
    <property type="molecule type" value="Genomic_DNA"/>
</dbReference>
<reference evidence="1" key="1">
    <citation type="journal article" date="2013" name="Lancet">
        <title>First case of E anophelis outbreak in an intensive-care unit.</title>
        <authorList>
            <person name="Teo J."/>
            <person name="Tan S.Y."/>
            <person name="Tay M."/>
            <person name="Ding Y."/>
            <person name="Kjelleberg S."/>
            <person name="Givskov M."/>
            <person name="Lin R.T."/>
            <person name="Yang L."/>
        </authorList>
    </citation>
    <scope>NUCLEOTIDE SEQUENCE [LARGE SCALE GENOMIC DNA]</scope>
    <source>
        <strain evidence="1">NUHP1</strain>
    </source>
</reference>